<feature type="region of interest" description="Disordered" evidence="1">
    <location>
        <begin position="241"/>
        <end position="273"/>
    </location>
</feature>
<protein>
    <recommendedName>
        <fullName evidence="4">Integrase catalytic domain-containing protein</fullName>
    </recommendedName>
</protein>
<dbReference type="Proteomes" id="UP001172457">
    <property type="component" value="Chromosome 4"/>
</dbReference>
<dbReference type="EMBL" id="JARYMX010000004">
    <property type="protein sequence ID" value="KAJ9553675.1"/>
    <property type="molecule type" value="Genomic_DNA"/>
</dbReference>
<accession>A0AA38TFA1</accession>
<evidence type="ECO:0008006" key="4">
    <source>
        <dbReference type="Google" id="ProtNLM"/>
    </source>
</evidence>
<dbReference type="InterPro" id="IPR036397">
    <property type="entry name" value="RNaseH_sf"/>
</dbReference>
<dbReference type="PANTHER" id="PTHR47481">
    <property type="match status" value="1"/>
</dbReference>
<dbReference type="Gene3D" id="3.30.420.10">
    <property type="entry name" value="Ribonuclease H-like superfamily/Ribonuclease H"/>
    <property type="match status" value="1"/>
</dbReference>
<sequence length="599" mass="67271">MLQPFVITNNLFGYIDGSIPCPPSTISSETTSCEKDKEPIITVQANPEYTIWVLNDAHVTMLLLSTISESAFQHVEGTTSRDLWLALERAYAPHTSSRKYTLKTQILKIQMKPDESSSGYPTRAPEYSHALANIGEPMKQKDVVMLVLSGLRDEYNGLKSTILARPTPIRFADLHALMLDHDYMISKTFTEVTPAQAFVTATSNQKPPLSSSSQTSTEAVQLAAQLGFQLQPLSSQQPQAYYTNRPQTNCDRSQNNSTRGRGNYNNRTQGNRNKFSWASNQNTVYGTCNSAQTVTQLQSGPDRHRSPILLIPVHILQALGFLIQGQATMLLQTSPVSTTLRPTMVRIIFMLAMGLPILHIGSSRFYSPNKTFNLKHILHVPAITQNLLSVQQFFLNNNDTSTHKILHTEPSNRGLYSFNLPRVQSKVSFSAVRASQPFGHPHPQLLKFMLSKFSLHVTNNCSSLSCDSCLVGKSSKLHLLSSTIKSHHILDLVFCDVWGPTPVLSSDGHRYFLLCIDHFSRFMWFFPLQHKLDVFVTFKQFLLIIERQFNTKLKSVQTDWGGGEFRNLSSFFPLSALYIAFRVHIQVNKMVLSNVVPAC</sequence>
<proteinExistence type="predicted"/>
<dbReference type="AlphaFoldDB" id="A0AA38TFA1"/>
<evidence type="ECO:0000313" key="3">
    <source>
        <dbReference type="Proteomes" id="UP001172457"/>
    </source>
</evidence>
<dbReference type="Pfam" id="PF14223">
    <property type="entry name" value="Retrotran_gag_2"/>
    <property type="match status" value="1"/>
</dbReference>
<dbReference type="PANTHER" id="PTHR47481:SF39">
    <property type="entry name" value="TRANSCRIPTION FACTOR INTERACTOR AND REGULATOR CCHC(ZN) FAMILY"/>
    <property type="match status" value="1"/>
</dbReference>
<evidence type="ECO:0000313" key="2">
    <source>
        <dbReference type="EMBL" id="KAJ9553675.1"/>
    </source>
</evidence>
<organism evidence="2 3">
    <name type="scientific">Centaurea solstitialis</name>
    <name type="common">yellow star-thistle</name>
    <dbReference type="NCBI Taxonomy" id="347529"/>
    <lineage>
        <taxon>Eukaryota</taxon>
        <taxon>Viridiplantae</taxon>
        <taxon>Streptophyta</taxon>
        <taxon>Embryophyta</taxon>
        <taxon>Tracheophyta</taxon>
        <taxon>Spermatophyta</taxon>
        <taxon>Magnoliopsida</taxon>
        <taxon>eudicotyledons</taxon>
        <taxon>Gunneridae</taxon>
        <taxon>Pentapetalae</taxon>
        <taxon>asterids</taxon>
        <taxon>campanulids</taxon>
        <taxon>Asterales</taxon>
        <taxon>Asteraceae</taxon>
        <taxon>Carduoideae</taxon>
        <taxon>Cardueae</taxon>
        <taxon>Centaureinae</taxon>
        <taxon>Centaurea</taxon>
    </lineage>
</organism>
<gene>
    <name evidence="2" type="ORF">OSB04_017720</name>
</gene>
<keyword evidence="3" id="KW-1185">Reference proteome</keyword>
<reference evidence="2" key="1">
    <citation type="submission" date="2023-03" db="EMBL/GenBank/DDBJ databases">
        <title>Chromosome-scale reference genome and RAD-based genetic map of yellow starthistle (Centaurea solstitialis) reveal putative structural variation and QTLs associated with invader traits.</title>
        <authorList>
            <person name="Reatini B."/>
            <person name="Cang F.A."/>
            <person name="Jiang Q."/>
            <person name="Mckibben M.T.W."/>
            <person name="Barker M.S."/>
            <person name="Rieseberg L.H."/>
            <person name="Dlugosch K.M."/>
        </authorList>
    </citation>
    <scope>NUCLEOTIDE SEQUENCE</scope>
    <source>
        <strain evidence="2">CAN-66</strain>
        <tissue evidence="2">Leaf</tissue>
    </source>
</reference>
<dbReference type="InterPro" id="IPR012337">
    <property type="entry name" value="RNaseH-like_sf"/>
</dbReference>
<dbReference type="GO" id="GO:0003676">
    <property type="term" value="F:nucleic acid binding"/>
    <property type="evidence" value="ECO:0007669"/>
    <property type="project" value="InterPro"/>
</dbReference>
<comment type="caution">
    <text evidence="2">The sequence shown here is derived from an EMBL/GenBank/DDBJ whole genome shotgun (WGS) entry which is preliminary data.</text>
</comment>
<dbReference type="SUPFAM" id="SSF53098">
    <property type="entry name" value="Ribonuclease H-like"/>
    <property type="match status" value="1"/>
</dbReference>
<evidence type="ECO:0000256" key="1">
    <source>
        <dbReference type="SAM" id="MobiDB-lite"/>
    </source>
</evidence>
<name>A0AA38TFA1_9ASTR</name>